<dbReference type="Proteomes" id="UP000729402">
    <property type="component" value="Unassembled WGS sequence"/>
</dbReference>
<sequence length="91" mass="9350">MSGSGRGHLGQRVGKHVRVDGEDEVLAAVDRAGSHVADGEEECLATKDSAHTADLRDLASDLGGARGIGHRRPLEVARDSKGHGAASTLAT</sequence>
<dbReference type="AlphaFoldDB" id="A0A8J6BJJ8"/>
<dbReference type="EMBL" id="JAAALK010000082">
    <property type="protein sequence ID" value="KAG8088409.1"/>
    <property type="molecule type" value="Genomic_DNA"/>
</dbReference>
<accession>A0A8J6BJJ8</accession>
<comment type="caution">
    <text evidence="1">The sequence shown here is derived from an EMBL/GenBank/DDBJ whole genome shotgun (WGS) entry which is preliminary data.</text>
</comment>
<gene>
    <name evidence="1" type="ORF">GUJ93_ZPchr0010g9762</name>
</gene>
<evidence type="ECO:0000313" key="1">
    <source>
        <dbReference type="EMBL" id="KAG8088409.1"/>
    </source>
</evidence>
<keyword evidence="2" id="KW-1185">Reference proteome</keyword>
<name>A0A8J6BJJ8_ZIZPA</name>
<organism evidence="1 2">
    <name type="scientific">Zizania palustris</name>
    <name type="common">Northern wild rice</name>
    <dbReference type="NCBI Taxonomy" id="103762"/>
    <lineage>
        <taxon>Eukaryota</taxon>
        <taxon>Viridiplantae</taxon>
        <taxon>Streptophyta</taxon>
        <taxon>Embryophyta</taxon>
        <taxon>Tracheophyta</taxon>
        <taxon>Spermatophyta</taxon>
        <taxon>Magnoliopsida</taxon>
        <taxon>Liliopsida</taxon>
        <taxon>Poales</taxon>
        <taxon>Poaceae</taxon>
        <taxon>BOP clade</taxon>
        <taxon>Oryzoideae</taxon>
        <taxon>Oryzeae</taxon>
        <taxon>Zizaniinae</taxon>
        <taxon>Zizania</taxon>
    </lineage>
</organism>
<protein>
    <submittedName>
        <fullName evidence="1">Uncharacterized protein</fullName>
    </submittedName>
</protein>
<proteinExistence type="predicted"/>
<evidence type="ECO:0000313" key="2">
    <source>
        <dbReference type="Proteomes" id="UP000729402"/>
    </source>
</evidence>
<reference evidence="1" key="1">
    <citation type="journal article" date="2021" name="bioRxiv">
        <title>Whole Genome Assembly and Annotation of Northern Wild Rice, Zizania palustris L., Supports a Whole Genome Duplication in the Zizania Genus.</title>
        <authorList>
            <person name="Haas M."/>
            <person name="Kono T."/>
            <person name="Macchietto M."/>
            <person name="Millas R."/>
            <person name="McGilp L."/>
            <person name="Shao M."/>
            <person name="Duquette J."/>
            <person name="Hirsch C.N."/>
            <person name="Kimball J."/>
        </authorList>
    </citation>
    <scope>NUCLEOTIDE SEQUENCE</scope>
    <source>
        <tissue evidence="1">Fresh leaf tissue</tissue>
    </source>
</reference>
<reference evidence="1" key="2">
    <citation type="submission" date="2021-02" db="EMBL/GenBank/DDBJ databases">
        <authorList>
            <person name="Kimball J.A."/>
            <person name="Haas M.W."/>
            <person name="Macchietto M."/>
            <person name="Kono T."/>
            <person name="Duquette J."/>
            <person name="Shao M."/>
        </authorList>
    </citation>
    <scope>NUCLEOTIDE SEQUENCE</scope>
    <source>
        <tissue evidence="1">Fresh leaf tissue</tissue>
    </source>
</reference>